<dbReference type="InterPro" id="IPR001307">
    <property type="entry name" value="Thiosulphate_STrfase_CS"/>
</dbReference>
<dbReference type="EMBL" id="JBHTLR010000005">
    <property type="protein sequence ID" value="MFD1215764.1"/>
    <property type="molecule type" value="Genomic_DNA"/>
</dbReference>
<reference evidence="4" key="1">
    <citation type="journal article" date="2019" name="Int. J. Syst. Evol. Microbiol.">
        <title>The Global Catalogue of Microorganisms (GCM) 10K type strain sequencing project: providing services to taxonomists for standard genome sequencing and annotation.</title>
        <authorList>
            <consortium name="The Broad Institute Genomics Platform"/>
            <consortium name="The Broad Institute Genome Sequencing Center for Infectious Disease"/>
            <person name="Wu L."/>
            <person name="Ma J."/>
        </authorList>
    </citation>
    <scope>NUCLEOTIDE SEQUENCE [LARGE SCALE GENOMIC DNA]</scope>
    <source>
        <strain evidence="4">CCUG 54356</strain>
    </source>
</reference>
<keyword evidence="3" id="KW-0808">Transferase</keyword>
<evidence type="ECO:0000259" key="2">
    <source>
        <dbReference type="PROSITE" id="PS50206"/>
    </source>
</evidence>
<keyword evidence="4" id="KW-1185">Reference proteome</keyword>
<name>A0ABW3U8Q8_9GAMM</name>
<dbReference type="GO" id="GO:0016740">
    <property type="term" value="F:transferase activity"/>
    <property type="evidence" value="ECO:0007669"/>
    <property type="project" value="UniProtKB-KW"/>
</dbReference>
<accession>A0ABW3U8Q8</accession>
<dbReference type="Gene3D" id="3.40.250.10">
    <property type="entry name" value="Rhodanese-like domain"/>
    <property type="match status" value="2"/>
</dbReference>
<dbReference type="CDD" id="cd01449">
    <property type="entry name" value="TST_Repeat_2"/>
    <property type="match status" value="1"/>
</dbReference>
<gene>
    <name evidence="3" type="ORF">ACFQ2X_04070</name>
</gene>
<dbReference type="SMART" id="SM00450">
    <property type="entry name" value="RHOD"/>
    <property type="match status" value="2"/>
</dbReference>
<dbReference type="PROSITE" id="PS50206">
    <property type="entry name" value="RHODANESE_3"/>
    <property type="match status" value="2"/>
</dbReference>
<dbReference type="Pfam" id="PF00581">
    <property type="entry name" value="Rhodanese"/>
    <property type="match status" value="2"/>
</dbReference>
<organism evidence="3 4">
    <name type="scientific">Microbulbifer celer</name>
    <dbReference type="NCBI Taxonomy" id="435905"/>
    <lineage>
        <taxon>Bacteria</taxon>
        <taxon>Pseudomonadati</taxon>
        <taxon>Pseudomonadota</taxon>
        <taxon>Gammaproteobacteria</taxon>
        <taxon>Cellvibrionales</taxon>
        <taxon>Microbulbiferaceae</taxon>
        <taxon>Microbulbifer</taxon>
    </lineage>
</organism>
<sequence>MEVSDIPLILEPEQLAPLLEHEEVRVVDLSSPQNYLAGHIPGALGLPFQALLAGTPPAPGKLPSIERLTQIFRAIGLTPDTHIVACDDEGGGWAGRLLWTLEVIGHKKYSYLNGGMHAWKGAGLPLSTDDVSVTPSDIEITIAADAPMIDADQIQQRLDSHDLQIWDARSPGEYSGEKALAMKGGHIPGAINCDWTQLMDPQRDLRIRTDAREFLAKLGIDGNKQIATHCQSHHRSAFTWLVGKSLGFPIVAYPGSWSEWGNLPDTPVEN</sequence>
<dbReference type="SUPFAM" id="SSF52821">
    <property type="entry name" value="Rhodanese/Cell cycle control phosphatase"/>
    <property type="match status" value="2"/>
</dbReference>
<dbReference type="InterPro" id="IPR001763">
    <property type="entry name" value="Rhodanese-like_dom"/>
</dbReference>
<protein>
    <submittedName>
        <fullName evidence="3">Sulfurtransferase</fullName>
        <ecNumber evidence="3">2.8.1.-</ecNumber>
    </submittedName>
</protein>
<dbReference type="PROSITE" id="PS00380">
    <property type="entry name" value="RHODANESE_1"/>
    <property type="match status" value="1"/>
</dbReference>
<dbReference type="RefSeq" id="WP_230436515.1">
    <property type="nucleotide sequence ID" value="NZ_CP087715.1"/>
</dbReference>
<dbReference type="InterPro" id="IPR051126">
    <property type="entry name" value="Thiosulfate_sulfurtransferase"/>
</dbReference>
<evidence type="ECO:0000313" key="3">
    <source>
        <dbReference type="EMBL" id="MFD1215764.1"/>
    </source>
</evidence>
<dbReference type="EC" id="2.8.1.-" evidence="3"/>
<dbReference type="PANTHER" id="PTHR43855">
    <property type="entry name" value="THIOSULFATE SULFURTRANSFERASE"/>
    <property type="match status" value="1"/>
</dbReference>
<keyword evidence="1" id="KW-0677">Repeat</keyword>
<evidence type="ECO:0000313" key="4">
    <source>
        <dbReference type="Proteomes" id="UP001597264"/>
    </source>
</evidence>
<proteinExistence type="predicted"/>
<dbReference type="InterPro" id="IPR036873">
    <property type="entry name" value="Rhodanese-like_dom_sf"/>
</dbReference>
<dbReference type="CDD" id="cd01448">
    <property type="entry name" value="TST_Repeat_1"/>
    <property type="match status" value="1"/>
</dbReference>
<feature type="domain" description="Rhodanese" evidence="2">
    <location>
        <begin position="159"/>
        <end position="269"/>
    </location>
</feature>
<dbReference type="PANTHER" id="PTHR43855:SF1">
    <property type="entry name" value="THIOSULFATE SULFURTRANSFERASE"/>
    <property type="match status" value="1"/>
</dbReference>
<evidence type="ECO:0000256" key="1">
    <source>
        <dbReference type="ARBA" id="ARBA00022737"/>
    </source>
</evidence>
<comment type="caution">
    <text evidence="3">The sequence shown here is derived from an EMBL/GenBank/DDBJ whole genome shotgun (WGS) entry which is preliminary data.</text>
</comment>
<feature type="domain" description="Rhodanese" evidence="2">
    <location>
        <begin position="20"/>
        <end position="128"/>
    </location>
</feature>
<dbReference type="Proteomes" id="UP001597264">
    <property type="component" value="Unassembled WGS sequence"/>
</dbReference>